<dbReference type="PRINTS" id="PR00625">
    <property type="entry name" value="JDOMAIN"/>
</dbReference>
<dbReference type="Gene3D" id="1.10.287.110">
    <property type="entry name" value="DnaJ domain"/>
    <property type="match status" value="1"/>
</dbReference>
<dbReference type="GO" id="GO:0042026">
    <property type="term" value="P:protein refolding"/>
    <property type="evidence" value="ECO:0007669"/>
    <property type="project" value="TreeGrafter"/>
</dbReference>
<evidence type="ECO:0000256" key="13">
    <source>
        <dbReference type="PROSITE-ProRule" id="PRU00546"/>
    </source>
</evidence>
<feature type="zinc finger region" description="CR-type" evidence="13">
    <location>
        <begin position="153"/>
        <end position="232"/>
    </location>
</feature>
<dbReference type="InterPro" id="IPR002939">
    <property type="entry name" value="DnaJ_C"/>
</dbReference>
<dbReference type="CDD" id="cd06257">
    <property type="entry name" value="DnaJ"/>
    <property type="match status" value="1"/>
</dbReference>
<feature type="repeat" description="CXXCXGXG motif" evidence="12">
    <location>
        <begin position="166"/>
        <end position="173"/>
    </location>
</feature>
<organism evidence="16 17">
    <name type="scientific">candidate division TA06 bacterium 34_109</name>
    <dbReference type="NCBI Taxonomy" id="1635277"/>
    <lineage>
        <taxon>Bacteria</taxon>
        <taxon>Bacteria division TA06</taxon>
    </lineage>
</organism>
<dbReference type="GO" id="GO:0008270">
    <property type="term" value="F:zinc ion binding"/>
    <property type="evidence" value="ECO:0007669"/>
    <property type="project" value="UniProtKB-UniRule"/>
</dbReference>
<name>A0A124G0E7_UNCT6</name>
<feature type="binding site" evidence="12">
    <location>
        <position position="166"/>
    </location>
    <ligand>
        <name>Zn(2+)</name>
        <dbReference type="ChEBI" id="CHEBI:29105"/>
        <label>1</label>
    </ligand>
</feature>
<dbReference type="GO" id="GO:0005524">
    <property type="term" value="F:ATP binding"/>
    <property type="evidence" value="ECO:0007669"/>
    <property type="project" value="InterPro"/>
</dbReference>
<feature type="binding site" evidence="12">
    <location>
        <position position="180"/>
    </location>
    <ligand>
        <name>Zn(2+)</name>
        <dbReference type="ChEBI" id="CHEBI:29105"/>
        <label>2</label>
    </ligand>
</feature>
<comment type="function">
    <text evidence="9 12">Participates actively in the response to hyperosmotic and heat shock by preventing the aggregation of stress-denatured proteins and by disaggregating proteins, also in an autonomous, DnaK-independent fashion. Unfolded proteins bind initially to DnaJ; upon interaction with the DnaJ-bound protein, DnaK hydrolyzes its bound ATP, resulting in the formation of a stable complex. GrpE releases ADP from DnaK; ATP binding to DnaK triggers the release of the substrate protein, thus completing the reaction cycle. Several rounds of ATP-dependent interactions between DnaJ, DnaK and GrpE are required for fully efficient folding. Also involved, together with DnaK and GrpE, in the DNA replication of plasmids through activation of initiation proteins.</text>
</comment>
<feature type="repeat" description="CXXCXGXG motif" evidence="12">
    <location>
        <begin position="180"/>
        <end position="187"/>
    </location>
</feature>
<dbReference type="FunFam" id="2.60.260.20:FF:000013">
    <property type="entry name" value="DnaJ subfamily B member 11"/>
    <property type="match status" value="1"/>
</dbReference>
<dbReference type="InterPro" id="IPR001623">
    <property type="entry name" value="DnaJ_domain"/>
</dbReference>
<evidence type="ECO:0000256" key="3">
    <source>
        <dbReference type="ARBA" id="ARBA00022723"/>
    </source>
</evidence>
<dbReference type="Pfam" id="PF00226">
    <property type="entry name" value="DnaJ"/>
    <property type="match status" value="1"/>
</dbReference>
<feature type="domain" description="J" evidence="14">
    <location>
        <begin position="4"/>
        <end position="70"/>
    </location>
</feature>
<feature type="domain" description="CR-type" evidence="15">
    <location>
        <begin position="153"/>
        <end position="232"/>
    </location>
</feature>
<comment type="similarity">
    <text evidence="10 12">Belongs to the DnaJ family.</text>
</comment>
<feature type="repeat" description="CXXCXGXG motif" evidence="12">
    <location>
        <begin position="220"/>
        <end position="227"/>
    </location>
</feature>
<dbReference type="InterPro" id="IPR036869">
    <property type="entry name" value="J_dom_sf"/>
</dbReference>
<dbReference type="PROSITE" id="PS50076">
    <property type="entry name" value="DNAJ_2"/>
    <property type="match status" value="1"/>
</dbReference>
<dbReference type="CDD" id="cd10747">
    <property type="entry name" value="DnaJ_C"/>
    <property type="match status" value="1"/>
</dbReference>
<dbReference type="Proteomes" id="UP000053467">
    <property type="component" value="Unassembled WGS sequence"/>
</dbReference>
<keyword evidence="4 12" id="KW-0677">Repeat</keyword>
<keyword evidence="8 12" id="KW-0143">Chaperone</keyword>
<feature type="binding site" evidence="12">
    <location>
        <position position="183"/>
    </location>
    <ligand>
        <name>Zn(2+)</name>
        <dbReference type="ChEBI" id="CHEBI:29105"/>
        <label>2</label>
    </ligand>
</feature>
<evidence type="ECO:0000256" key="7">
    <source>
        <dbReference type="ARBA" id="ARBA00023016"/>
    </source>
</evidence>
<evidence type="ECO:0000259" key="14">
    <source>
        <dbReference type="PROSITE" id="PS50076"/>
    </source>
</evidence>
<evidence type="ECO:0000256" key="10">
    <source>
        <dbReference type="ARBA" id="ARBA00061004"/>
    </source>
</evidence>
<dbReference type="PANTHER" id="PTHR43096:SF48">
    <property type="entry name" value="CHAPERONE PROTEIN DNAJ"/>
    <property type="match status" value="1"/>
</dbReference>
<evidence type="ECO:0000313" key="16">
    <source>
        <dbReference type="EMBL" id="KUK87232.1"/>
    </source>
</evidence>
<feature type="binding site" evidence="12">
    <location>
        <position position="169"/>
    </location>
    <ligand>
        <name>Zn(2+)</name>
        <dbReference type="ChEBI" id="CHEBI:29105"/>
        <label>1</label>
    </ligand>
</feature>
<comment type="cofactor">
    <cofactor evidence="12">
        <name>Zn(2+)</name>
        <dbReference type="ChEBI" id="CHEBI:29105"/>
    </cofactor>
    <text evidence="12">Binds 2 Zn(2+) ions per monomer.</text>
</comment>
<comment type="domain">
    <text evidence="12">The J domain is necessary and sufficient to stimulate DnaK ATPase activity. Zinc center 1 plays an important role in the autonomous, DnaK-independent chaperone activity of DnaJ. Zinc center 2 is essential for interaction with DnaK and for DnaJ activity.</text>
</comment>
<dbReference type="SUPFAM" id="SSF46565">
    <property type="entry name" value="Chaperone J-domain"/>
    <property type="match status" value="1"/>
</dbReference>
<feature type="binding site" evidence="12">
    <location>
        <position position="206"/>
    </location>
    <ligand>
        <name>Zn(2+)</name>
        <dbReference type="ChEBI" id="CHEBI:29105"/>
        <label>2</label>
    </ligand>
</feature>
<dbReference type="InterPro" id="IPR001305">
    <property type="entry name" value="HSP_DnaJ_Cys-rich_dom"/>
</dbReference>
<dbReference type="GO" id="GO:0006260">
    <property type="term" value="P:DNA replication"/>
    <property type="evidence" value="ECO:0007669"/>
    <property type="project" value="UniProtKB-KW"/>
</dbReference>
<evidence type="ECO:0000256" key="5">
    <source>
        <dbReference type="ARBA" id="ARBA00022771"/>
    </source>
</evidence>
<dbReference type="GO" id="GO:0009408">
    <property type="term" value="P:response to heat"/>
    <property type="evidence" value="ECO:0007669"/>
    <property type="project" value="InterPro"/>
</dbReference>
<keyword evidence="2 12" id="KW-0235">DNA replication</keyword>
<accession>A0A124G0E7</accession>
<comment type="subcellular location">
    <subcellularLocation>
        <location evidence="12">Cytoplasm</location>
    </subcellularLocation>
</comment>
<keyword evidence="1 12" id="KW-0963">Cytoplasm</keyword>
<evidence type="ECO:0000256" key="2">
    <source>
        <dbReference type="ARBA" id="ARBA00022705"/>
    </source>
</evidence>
<keyword evidence="3 12" id="KW-0479">Metal-binding</keyword>
<evidence type="ECO:0000313" key="17">
    <source>
        <dbReference type="Proteomes" id="UP000053467"/>
    </source>
</evidence>
<dbReference type="SUPFAM" id="SSF57938">
    <property type="entry name" value="DnaJ/Hsp40 cysteine-rich domain"/>
    <property type="match status" value="1"/>
</dbReference>
<dbReference type="PROSITE" id="PS00636">
    <property type="entry name" value="DNAJ_1"/>
    <property type="match status" value="1"/>
</dbReference>
<dbReference type="FunFam" id="1.10.287.110:FF:000034">
    <property type="entry name" value="Chaperone protein DnaJ"/>
    <property type="match status" value="1"/>
</dbReference>
<dbReference type="InterPro" id="IPR018253">
    <property type="entry name" value="DnaJ_domain_CS"/>
</dbReference>
<keyword evidence="7 12" id="KW-0346">Stress response</keyword>
<feature type="binding site" evidence="12">
    <location>
        <position position="209"/>
    </location>
    <ligand>
        <name>Zn(2+)</name>
        <dbReference type="ChEBI" id="CHEBI:29105"/>
        <label>2</label>
    </ligand>
</feature>
<dbReference type="InterPro" id="IPR036410">
    <property type="entry name" value="HSP_DnaJ_Cys-rich_dom_sf"/>
</dbReference>
<dbReference type="PATRIC" id="fig|1635277.3.peg.576"/>
<dbReference type="CDD" id="cd10719">
    <property type="entry name" value="DnaJ_zf"/>
    <property type="match status" value="1"/>
</dbReference>
<dbReference type="InterPro" id="IPR012724">
    <property type="entry name" value="DnaJ"/>
</dbReference>
<dbReference type="EMBL" id="LGGX01000006">
    <property type="protein sequence ID" value="KUK87232.1"/>
    <property type="molecule type" value="Genomic_DNA"/>
</dbReference>
<proteinExistence type="inferred from homology"/>
<feature type="binding site" evidence="12">
    <location>
        <position position="220"/>
    </location>
    <ligand>
        <name>Zn(2+)</name>
        <dbReference type="ChEBI" id="CHEBI:29105"/>
        <label>1</label>
    </ligand>
</feature>
<dbReference type="PROSITE" id="PS51188">
    <property type="entry name" value="ZF_CR"/>
    <property type="match status" value="1"/>
</dbReference>
<feature type="binding site" evidence="12">
    <location>
        <position position="223"/>
    </location>
    <ligand>
        <name>Zn(2+)</name>
        <dbReference type="ChEBI" id="CHEBI:29105"/>
        <label>1</label>
    </ligand>
</feature>
<comment type="subunit">
    <text evidence="12">Homodimer.</text>
</comment>
<evidence type="ECO:0000256" key="9">
    <source>
        <dbReference type="ARBA" id="ARBA00053423"/>
    </source>
</evidence>
<dbReference type="GO" id="GO:0031072">
    <property type="term" value="F:heat shock protein binding"/>
    <property type="evidence" value="ECO:0007669"/>
    <property type="project" value="InterPro"/>
</dbReference>
<evidence type="ECO:0000256" key="6">
    <source>
        <dbReference type="ARBA" id="ARBA00022833"/>
    </source>
</evidence>
<comment type="caution">
    <text evidence="16">The sequence shown here is derived from an EMBL/GenBank/DDBJ whole genome shotgun (WGS) entry which is preliminary data.</text>
</comment>
<dbReference type="InterPro" id="IPR008971">
    <property type="entry name" value="HSP40/DnaJ_pept-bd"/>
</dbReference>
<evidence type="ECO:0000256" key="4">
    <source>
        <dbReference type="ARBA" id="ARBA00022737"/>
    </source>
</evidence>
<dbReference type="Pfam" id="PF01556">
    <property type="entry name" value="DnaJ_C"/>
    <property type="match status" value="1"/>
</dbReference>
<keyword evidence="6 12" id="KW-0862">Zinc</keyword>
<dbReference type="Gene3D" id="2.10.230.10">
    <property type="entry name" value="Heat shock protein DnaJ, cysteine-rich domain"/>
    <property type="match status" value="1"/>
</dbReference>
<evidence type="ECO:0000256" key="1">
    <source>
        <dbReference type="ARBA" id="ARBA00022490"/>
    </source>
</evidence>
<dbReference type="SMART" id="SM00271">
    <property type="entry name" value="DnaJ"/>
    <property type="match status" value="1"/>
</dbReference>
<reference evidence="17" key="1">
    <citation type="journal article" date="2015" name="MBio">
        <title>Genome-Resolved Metagenomic Analysis Reveals Roles for Candidate Phyla and Other Microbial Community Members in Biogeochemical Transformations in Oil Reservoirs.</title>
        <authorList>
            <person name="Hu P."/>
            <person name="Tom L."/>
            <person name="Singh A."/>
            <person name="Thomas B.C."/>
            <person name="Baker B.J."/>
            <person name="Piceno Y.M."/>
            <person name="Andersen G.L."/>
            <person name="Banfield J.F."/>
        </authorList>
    </citation>
    <scope>NUCLEOTIDE SEQUENCE [LARGE SCALE GENOMIC DNA]</scope>
</reference>
<protein>
    <recommendedName>
        <fullName evidence="11 12">Chaperone protein DnaJ</fullName>
    </recommendedName>
</protein>
<keyword evidence="5 12" id="KW-0863">Zinc-finger</keyword>
<sequence length="373" mass="42005">MEKDYYKILNVDRNATPDEIKKAYRALAKKYHPDLNKDNKEEAEKKFKEISEAYEVLIDPEKRKIYDAYGYEGVSGQFSQGGFSWQDFSHAEDISDIFKEFFGGRSGFGSSIFDNLFGGSFSHRGDERYYEEERKGKDIKINLRLTLEEIFSGTTKTLKYSRYEKCKKCDGKGGTDIKVCPDCKGTGQRKYKRQTVFGTVVQVATCPTCSGEGKVVGNKCKDCFGEGIVKVEHSVKVDIPAGVYDNSYMRLQGEGNAPKHGGKFGDLIIVFQEVPHKKFIREEGNLKTEVYIKYPTAVLGGEVTIEIIDNKKLKLKIPSGTESGKVFIVKGKGLPDPNNPRKVGNLLVKVNIEIPKNIDVKAKNLLKELERII</sequence>
<dbReference type="Pfam" id="PF00684">
    <property type="entry name" value="DnaJ_CXXCXGXG"/>
    <property type="match status" value="1"/>
</dbReference>
<dbReference type="SUPFAM" id="SSF49493">
    <property type="entry name" value="HSP40/DnaJ peptide-binding domain"/>
    <property type="match status" value="2"/>
</dbReference>
<evidence type="ECO:0000256" key="8">
    <source>
        <dbReference type="ARBA" id="ARBA00023186"/>
    </source>
</evidence>
<evidence type="ECO:0000256" key="11">
    <source>
        <dbReference type="ARBA" id="ARBA00067609"/>
    </source>
</evidence>
<dbReference type="PANTHER" id="PTHR43096">
    <property type="entry name" value="DNAJ HOMOLOG 1, MITOCHONDRIAL-RELATED"/>
    <property type="match status" value="1"/>
</dbReference>
<gene>
    <name evidence="12" type="primary">dnaJ</name>
    <name evidence="16" type="ORF">XE03_0840</name>
</gene>
<evidence type="ECO:0000256" key="12">
    <source>
        <dbReference type="HAMAP-Rule" id="MF_01152"/>
    </source>
</evidence>
<dbReference type="GO" id="GO:0005737">
    <property type="term" value="C:cytoplasm"/>
    <property type="evidence" value="ECO:0007669"/>
    <property type="project" value="UniProtKB-SubCell"/>
</dbReference>
<evidence type="ECO:0000259" key="15">
    <source>
        <dbReference type="PROSITE" id="PS51188"/>
    </source>
</evidence>
<dbReference type="FunFam" id="2.10.230.10:FF:000002">
    <property type="entry name" value="Molecular chaperone DnaJ"/>
    <property type="match status" value="1"/>
</dbReference>
<feature type="repeat" description="CXXCXGXG motif" evidence="12">
    <location>
        <begin position="206"/>
        <end position="213"/>
    </location>
</feature>
<dbReference type="GO" id="GO:0051082">
    <property type="term" value="F:unfolded protein binding"/>
    <property type="evidence" value="ECO:0007669"/>
    <property type="project" value="UniProtKB-UniRule"/>
</dbReference>
<dbReference type="AlphaFoldDB" id="A0A124G0E7"/>
<dbReference type="Gene3D" id="2.60.260.20">
    <property type="entry name" value="Urease metallochaperone UreE, N-terminal domain"/>
    <property type="match status" value="2"/>
</dbReference>
<dbReference type="HAMAP" id="MF_01152">
    <property type="entry name" value="DnaJ"/>
    <property type="match status" value="1"/>
</dbReference>